<dbReference type="Proteomes" id="UP000268321">
    <property type="component" value="Unassembled WGS sequence"/>
</dbReference>
<evidence type="ECO:0000256" key="6">
    <source>
        <dbReference type="ARBA" id="ARBA00015551"/>
    </source>
</evidence>
<dbReference type="FunFam" id="3.30.40.10:FF:000172">
    <property type="entry name" value="E3 ubiquitin-protein ligase RAD18"/>
    <property type="match status" value="1"/>
</dbReference>
<dbReference type="OrthoDB" id="9049620at2759"/>
<evidence type="ECO:0000256" key="1">
    <source>
        <dbReference type="ARBA" id="ARBA00000900"/>
    </source>
</evidence>
<dbReference type="InterPro" id="IPR004580">
    <property type="entry name" value="Rad18_fungi"/>
</dbReference>
<dbReference type="GO" id="GO:0008270">
    <property type="term" value="F:zinc ion binding"/>
    <property type="evidence" value="ECO:0007669"/>
    <property type="project" value="UniProtKB-KW"/>
</dbReference>
<accession>A0A4P9ZEE5</accession>
<evidence type="ECO:0000256" key="10">
    <source>
        <dbReference type="ARBA" id="ARBA00022771"/>
    </source>
</evidence>
<comment type="similarity">
    <text evidence="4 17">Belongs to the RAD18 family.</text>
</comment>
<dbReference type="Gene3D" id="3.30.40.10">
    <property type="entry name" value="Zinc/RING finger domain, C3HC4 (zinc finger)"/>
    <property type="match status" value="1"/>
</dbReference>
<keyword evidence="21" id="KW-1185">Reference proteome</keyword>
<evidence type="ECO:0000256" key="15">
    <source>
        <dbReference type="ARBA" id="ARBA00023242"/>
    </source>
</evidence>
<evidence type="ECO:0000256" key="4">
    <source>
        <dbReference type="ARBA" id="ARBA00009506"/>
    </source>
</evidence>
<keyword evidence="14 17" id="KW-0234">DNA repair</keyword>
<gene>
    <name evidence="20" type="ORF">METBISCDRAFT_9873</name>
</gene>
<dbReference type="Gene3D" id="3.30.160.60">
    <property type="entry name" value="Classic Zinc Finger"/>
    <property type="match status" value="1"/>
</dbReference>
<keyword evidence="11 17" id="KW-0833">Ubl conjugation pathway</keyword>
<dbReference type="UniPathway" id="UPA00143"/>
<dbReference type="PANTHER" id="PTHR14134:SF2">
    <property type="entry name" value="E3 UBIQUITIN-PROTEIN LIGASE RAD18"/>
    <property type="match status" value="1"/>
</dbReference>
<dbReference type="InterPro" id="IPR006642">
    <property type="entry name" value="Rad18_UBZ4"/>
</dbReference>
<feature type="domain" description="RING-type" evidence="19">
    <location>
        <begin position="23"/>
        <end position="61"/>
    </location>
</feature>
<evidence type="ECO:0000259" key="19">
    <source>
        <dbReference type="PROSITE" id="PS50089"/>
    </source>
</evidence>
<dbReference type="InterPro" id="IPR017907">
    <property type="entry name" value="Znf_RING_CS"/>
</dbReference>
<dbReference type="EC" id="2.3.2.27" evidence="5 17"/>
<keyword evidence="9 17" id="KW-0227">DNA damage</keyword>
<evidence type="ECO:0000256" key="3">
    <source>
        <dbReference type="ARBA" id="ARBA00004906"/>
    </source>
</evidence>
<keyword evidence="10 16" id="KW-0863">Zinc-finger</keyword>
<dbReference type="GO" id="GO:0097505">
    <property type="term" value="C:Rad6-Rad18 complex"/>
    <property type="evidence" value="ECO:0007669"/>
    <property type="project" value="TreeGrafter"/>
</dbReference>
<dbReference type="InterPro" id="IPR001841">
    <property type="entry name" value="Znf_RING"/>
</dbReference>
<evidence type="ECO:0000256" key="2">
    <source>
        <dbReference type="ARBA" id="ARBA00004123"/>
    </source>
</evidence>
<evidence type="ECO:0000256" key="11">
    <source>
        <dbReference type="ARBA" id="ARBA00022786"/>
    </source>
</evidence>
<keyword evidence="7 17" id="KW-0808">Transferase</keyword>
<comment type="function">
    <text evidence="17">E3 RING-finger protein, member of the UBC2/RAD6 epistasis group. Associates to the E2 ubiquitin conjugating enzyme UBC2/RAD6 to form the UBC2-RAD18 ubiquitin ligase complex involved in postreplicative repair (PRR) of damaged DNA.</text>
</comment>
<dbReference type="GO" id="GO:0005634">
    <property type="term" value="C:nucleus"/>
    <property type="evidence" value="ECO:0007669"/>
    <property type="project" value="UniProtKB-SubCell"/>
</dbReference>
<dbReference type="SMART" id="SM00734">
    <property type="entry name" value="ZnF_Rad18"/>
    <property type="match status" value="1"/>
</dbReference>
<keyword evidence="12 17" id="KW-0862">Zinc</keyword>
<comment type="pathway">
    <text evidence="3 17">Protein modification; protein ubiquitination.</text>
</comment>
<dbReference type="InterPro" id="IPR013083">
    <property type="entry name" value="Znf_RING/FYVE/PHD"/>
</dbReference>
<dbReference type="GO" id="GO:0003697">
    <property type="term" value="F:single-stranded DNA binding"/>
    <property type="evidence" value="ECO:0007669"/>
    <property type="project" value="UniProtKB-UniRule"/>
</dbReference>
<name>A0A4P9ZEE5_9ASCO</name>
<dbReference type="SUPFAM" id="SSF57850">
    <property type="entry name" value="RING/U-box"/>
    <property type="match status" value="1"/>
</dbReference>
<dbReference type="GO" id="GO:0006301">
    <property type="term" value="P:DNA damage tolerance"/>
    <property type="evidence" value="ECO:0007669"/>
    <property type="project" value="InterPro"/>
</dbReference>
<dbReference type="NCBIfam" id="TIGR00599">
    <property type="entry name" value="rad18"/>
    <property type="match status" value="1"/>
</dbReference>
<evidence type="ECO:0000256" key="9">
    <source>
        <dbReference type="ARBA" id="ARBA00022763"/>
    </source>
</evidence>
<evidence type="ECO:0000256" key="13">
    <source>
        <dbReference type="ARBA" id="ARBA00023125"/>
    </source>
</evidence>
<organism evidence="20 21">
    <name type="scientific">Metschnikowia bicuspidata</name>
    <dbReference type="NCBI Taxonomy" id="27322"/>
    <lineage>
        <taxon>Eukaryota</taxon>
        <taxon>Fungi</taxon>
        <taxon>Dikarya</taxon>
        <taxon>Ascomycota</taxon>
        <taxon>Saccharomycotina</taxon>
        <taxon>Pichiomycetes</taxon>
        <taxon>Metschnikowiaceae</taxon>
        <taxon>Metschnikowia</taxon>
    </lineage>
</organism>
<keyword evidence="13 17" id="KW-0238">DNA-binding</keyword>
<keyword evidence="8 17" id="KW-0479">Metal-binding</keyword>
<dbReference type="InterPro" id="IPR039577">
    <property type="entry name" value="Rad18"/>
</dbReference>
<dbReference type="SMART" id="SM00513">
    <property type="entry name" value="SAP"/>
    <property type="match status" value="1"/>
</dbReference>
<sequence length="370" mass="42156">SDASDWAHSALPSLSQLDALQRCLICKDILQVPVITSCNHAFCLLCIRQHLQIDSSCPLCKSEQFESNLKRVILLEELVACYRALRPDLLRLLQRDGAGSDGPSSKNGSPKRDQHVQTDLASCPARCPTPDSSGPTETRATEVVEISDDDSGMNTVQCPVCGKHMDPKHLQESHIEYCLRGEQEPRRTRVARPLKTPASERKRGISLFFQVEKRVRASPPPRLSEPVDHLLFYFNQAHKRRHDAKRLPKIDFSSLSTAKVKEKLAALRLSTLGSRDQLELRYNQYYLFYNANMDLNRPATELELRQKLHQWEKSHQSFLAPRATSTIYGDDLKSRSLADKDFPVRSWLKRYKSEFRALARAARASHKTRL</sequence>
<evidence type="ECO:0000256" key="12">
    <source>
        <dbReference type="ARBA" id="ARBA00022833"/>
    </source>
</evidence>
<evidence type="ECO:0000256" key="8">
    <source>
        <dbReference type="ARBA" id="ARBA00022723"/>
    </source>
</evidence>
<evidence type="ECO:0000313" key="20">
    <source>
        <dbReference type="EMBL" id="RKP30802.1"/>
    </source>
</evidence>
<feature type="non-terminal residue" evidence="20">
    <location>
        <position position="370"/>
    </location>
</feature>
<feature type="non-terminal residue" evidence="20">
    <location>
        <position position="1"/>
    </location>
</feature>
<evidence type="ECO:0000256" key="5">
    <source>
        <dbReference type="ARBA" id="ARBA00012483"/>
    </source>
</evidence>
<comment type="catalytic activity">
    <reaction evidence="1 17">
        <text>S-ubiquitinyl-[E2 ubiquitin-conjugating enzyme]-L-cysteine + [acceptor protein]-L-lysine = [E2 ubiquitin-conjugating enzyme]-L-cysteine + N(6)-ubiquitinyl-[acceptor protein]-L-lysine.</text>
        <dbReference type="EC" id="2.3.2.27"/>
    </reaction>
</comment>
<dbReference type="GO" id="GO:0061630">
    <property type="term" value="F:ubiquitin protein ligase activity"/>
    <property type="evidence" value="ECO:0007669"/>
    <property type="project" value="UniProtKB-UniRule"/>
</dbReference>
<comment type="subunit">
    <text evidence="17">Interacts with E2 UBC2, forming a complex with ubiquitin ligase activity.</text>
</comment>
<evidence type="ECO:0000256" key="7">
    <source>
        <dbReference type="ARBA" id="ARBA00022679"/>
    </source>
</evidence>
<evidence type="ECO:0000256" key="17">
    <source>
        <dbReference type="RuleBase" id="RU368093"/>
    </source>
</evidence>
<evidence type="ECO:0000313" key="21">
    <source>
        <dbReference type="Proteomes" id="UP000268321"/>
    </source>
</evidence>
<protein>
    <recommendedName>
        <fullName evidence="6 17">Postreplication repair E3 ubiquitin-protein ligase RAD18</fullName>
        <ecNumber evidence="5 17">2.3.2.27</ecNumber>
    </recommendedName>
    <alternativeName>
        <fullName evidence="17">RING-type E3 ubiquitin transferase RAD18</fullName>
    </alternativeName>
</protein>
<dbReference type="PROSITE" id="PS50089">
    <property type="entry name" value="ZF_RING_2"/>
    <property type="match status" value="1"/>
</dbReference>
<evidence type="ECO:0000256" key="16">
    <source>
        <dbReference type="PROSITE-ProRule" id="PRU00175"/>
    </source>
</evidence>
<keyword evidence="15 17" id="KW-0539">Nucleus</keyword>
<dbReference type="GO" id="GO:0006513">
    <property type="term" value="P:protein monoubiquitination"/>
    <property type="evidence" value="ECO:0007669"/>
    <property type="project" value="InterPro"/>
</dbReference>
<evidence type="ECO:0000256" key="18">
    <source>
        <dbReference type="SAM" id="MobiDB-lite"/>
    </source>
</evidence>
<feature type="region of interest" description="Disordered" evidence="18">
    <location>
        <begin position="96"/>
        <end position="139"/>
    </location>
</feature>
<comment type="subcellular location">
    <subcellularLocation>
        <location evidence="2 17">Nucleus</location>
    </subcellularLocation>
</comment>
<dbReference type="Pfam" id="PF13923">
    <property type="entry name" value="zf-C3HC4_2"/>
    <property type="match status" value="1"/>
</dbReference>
<dbReference type="PANTHER" id="PTHR14134">
    <property type="entry name" value="E3 UBIQUITIN-PROTEIN LIGASE RAD18"/>
    <property type="match status" value="1"/>
</dbReference>
<dbReference type="InterPro" id="IPR003034">
    <property type="entry name" value="SAP_dom"/>
</dbReference>
<dbReference type="AlphaFoldDB" id="A0A4P9ZEE5"/>
<evidence type="ECO:0000256" key="14">
    <source>
        <dbReference type="ARBA" id="ARBA00023204"/>
    </source>
</evidence>
<dbReference type="EMBL" id="ML004451">
    <property type="protein sequence ID" value="RKP30802.1"/>
    <property type="molecule type" value="Genomic_DNA"/>
</dbReference>
<dbReference type="PROSITE" id="PS00518">
    <property type="entry name" value="ZF_RING_1"/>
    <property type="match status" value="1"/>
</dbReference>
<dbReference type="SMART" id="SM00184">
    <property type="entry name" value="RING"/>
    <property type="match status" value="1"/>
</dbReference>
<proteinExistence type="inferred from homology"/>
<dbReference type="GO" id="GO:0006281">
    <property type="term" value="P:DNA repair"/>
    <property type="evidence" value="ECO:0007669"/>
    <property type="project" value="UniProtKB-KW"/>
</dbReference>
<reference evidence="21" key="1">
    <citation type="journal article" date="2018" name="Nat. Microbiol.">
        <title>Leveraging single-cell genomics to expand the fungal tree of life.</title>
        <authorList>
            <person name="Ahrendt S.R."/>
            <person name="Quandt C.A."/>
            <person name="Ciobanu D."/>
            <person name="Clum A."/>
            <person name="Salamov A."/>
            <person name="Andreopoulos B."/>
            <person name="Cheng J.F."/>
            <person name="Woyke T."/>
            <person name="Pelin A."/>
            <person name="Henrissat B."/>
            <person name="Reynolds N.K."/>
            <person name="Benny G.L."/>
            <person name="Smith M.E."/>
            <person name="James T.Y."/>
            <person name="Grigoriev I.V."/>
        </authorList>
    </citation>
    <scope>NUCLEOTIDE SEQUENCE [LARGE SCALE GENOMIC DNA]</scope>
    <source>
        <strain evidence="21">Baker2002</strain>
    </source>
</reference>